<protein>
    <recommendedName>
        <fullName evidence="3">Amidohydrolase family protein</fullName>
    </recommendedName>
</protein>
<proteinExistence type="predicted"/>
<keyword evidence="2" id="KW-1185">Reference proteome</keyword>
<reference evidence="2" key="1">
    <citation type="journal article" date="2019" name="Int. J. Syst. Evol. Microbiol.">
        <title>The Global Catalogue of Microorganisms (GCM) 10K type strain sequencing project: providing services to taxonomists for standard genome sequencing and annotation.</title>
        <authorList>
            <consortium name="The Broad Institute Genomics Platform"/>
            <consortium name="The Broad Institute Genome Sequencing Center for Infectious Disease"/>
            <person name="Wu L."/>
            <person name="Ma J."/>
        </authorList>
    </citation>
    <scope>NUCLEOTIDE SEQUENCE [LARGE SCALE GENOMIC DNA]</scope>
    <source>
        <strain evidence="2">CGMCC 1.19029</strain>
    </source>
</reference>
<sequence>MFSSPAAFVKTTGSAAVLQLDRYGVDAGCKADLVIAPGRTPGELLVKRPAQRWVIKNGVVVHRPAG</sequence>
<accession>A0ABV8RXB0</accession>
<dbReference type="RefSeq" id="WP_376812602.1">
    <property type="nucleotide sequence ID" value="NZ_JBHSDY010000005.1"/>
</dbReference>
<organism evidence="1 2">
    <name type="scientific">Castellaniella hirudinis</name>
    <dbReference type="NCBI Taxonomy" id="1144617"/>
    <lineage>
        <taxon>Bacteria</taxon>
        <taxon>Pseudomonadati</taxon>
        <taxon>Pseudomonadota</taxon>
        <taxon>Betaproteobacteria</taxon>
        <taxon>Burkholderiales</taxon>
        <taxon>Alcaligenaceae</taxon>
        <taxon>Castellaniella</taxon>
    </lineage>
</organism>
<evidence type="ECO:0008006" key="3">
    <source>
        <dbReference type="Google" id="ProtNLM"/>
    </source>
</evidence>
<dbReference type="Gene3D" id="3.20.20.140">
    <property type="entry name" value="Metal-dependent hydrolases"/>
    <property type="match status" value="1"/>
</dbReference>
<evidence type="ECO:0000313" key="2">
    <source>
        <dbReference type="Proteomes" id="UP001595756"/>
    </source>
</evidence>
<dbReference type="InterPro" id="IPR011059">
    <property type="entry name" value="Metal-dep_hydrolase_composite"/>
</dbReference>
<dbReference type="EMBL" id="JBHSDY010000005">
    <property type="protein sequence ID" value="MFC4298038.1"/>
    <property type="molecule type" value="Genomic_DNA"/>
</dbReference>
<dbReference type="Gene3D" id="2.30.40.10">
    <property type="entry name" value="Urease, subunit C, domain 1"/>
    <property type="match status" value="1"/>
</dbReference>
<comment type="caution">
    <text evidence="1">The sequence shown here is derived from an EMBL/GenBank/DDBJ whole genome shotgun (WGS) entry which is preliminary data.</text>
</comment>
<gene>
    <name evidence="1" type="ORF">ACFO0J_08290</name>
</gene>
<evidence type="ECO:0000313" key="1">
    <source>
        <dbReference type="EMBL" id="MFC4298038.1"/>
    </source>
</evidence>
<dbReference type="Proteomes" id="UP001595756">
    <property type="component" value="Unassembled WGS sequence"/>
</dbReference>
<name>A0ABV8RXB0_9BURK</name>